<evidence type="ECO:0000256" key="5">
    <source>
        <dbReference type="ARBA" id="ARBA00022692"/>
    </source>
</evidence>
<keyword evidence="5 8" id="KW-0812">Transmembrane</keyword>
<evidence type="ECO:0000313" key="11">
    <source>
        <dbReference type="Proteomes" id="UP001165679"/>
    </source>
</evidence>
<dbReference type="EMBL" id="JAPDNT010000012">
    <property type="protein sequence ID" value="MCW3475835.1"/>
    <property type="molecule type" value="Genomic_DNA"/>
</dbReference>
<dbReference type="GO" id="GO:0005886">
    <property type="term" value="C:plasma membrane"/>
    <property type="evidence" value="ECO:0007669"/>
    <property type="project" value="UniProtKB-SubCell"/>
</dbReference>
<dbReference type="EC" id="2.4.-.-" evidence="10"/>
<feature type="transmembrane region" description="Helical" evidence="8">
    <location>
        <begin position="138"/>
        <end position="157"/>
    </location>
</feature>
<feature type="transmembrane region" description="Helical" evidence="8">
    <location>
        <begin position="359"/>
        <end position="379"/>
    </location>
</feature>
<dbReference type="GO" id="GO:0016763">
    <property type="term" value="F:pentosyltransferase activity"/>
    <property type="evidence" value="ECO:0007669"/>
    <property type="project" value="TreeGrafter"/>
</dbReference>
<evidence type="ECO:0000256" key="4">
    <source>
        <dbReference type="ARBA" id="ARBA00022679"/>
    </source>
</evidence>
<evidence type="ECO:0000256" key="8">
    <source>
        <dbReference type="SAM" id="Phobius"/>
    </source>
</evidence>
<keyword evidence="6 8" id="KW-1133">Transmembrane helix</keyword>
<reference evidence="10" key="1">
    <citation type="submission" date="2022-09" db="EMBL/GenBank/DDBJ databases">
        <title>Rhodovastum sp. nov. RN2-1 isolated from soil in Seongnam, South Korea.</title>
        <authorList>
            <person name="Le N.T."/>
        </authorList>
    </citation>
    <scope>NUCLEOTIDE SEQUENCE</scope>
    <source>
        <strain evidence="10">RN2-1</strain>
    </source>
</reference>
<keyword evidence="2" id="KW-1003">Cell membrane</keyword>
<keyword evidence="4 10" id="KW-0808">Transferase</keyword>
<dbReference type="Pfam" id="PF13231">
    <property type="entry name" value="PMT_2"/>
    <property type="match status" value="1"/>
</dbReference>
<evidence type="ECO:0000256" key="2">
    <source>
        <dbReference type="ARBA" id="ARBA00022475"/>
    </source>
</evidence>
<dbReference type="GO" id="GO:0009103">
    <property type="term" value="P:lipopolysaccharide biosynthetic process"/>
    <property type="evidence" value="ECO:0007669"/>
    <property type="project" value="UniProtKB-ARBA"/>
</dbReference>
<dbReference type="GO" id="GO:0010041">
    <property type="term" value="P:response to iron(III) ion"/>
    <property type="evidence" value="ECO:0007669"/>
    <property type="project" value="TreeGrafter"/>
</dbReference>
<dbReference type="RefSeq" id="WP_264714564.1">
    <property type="nucleotide sequence ID" value="NZ_JAPDNT010000012.1"/>
</dbReference>
<dbReference type="Proteomes" id="UP001165679">
    <property type="component" value="Unassembled WGS sequence"/>
</dbReference>
<dbReference type="InterPro" id="IPR050297">
    <property type="entry name" value="LipidA_mod_glycosyltrf_83"/>
</dbReference>
<gene>
    <name evidence="10" type="ORF">OL599_14745</name>
</gene>
<dbReference type="PANTHER" id="PTHR33908:SF3">
    <property type="entry name" value="UNDECAPRENYL PHOSPHATE-ALPHA-4-AMINO-4-DEOXY-L-ARABINOSE ARABINOSYL TRANSFERASE"/>
    <property type="match status" value="1"/>
</dbReference>
<name>A0AA42CIF5_9PROT</name>
<evidence type="ECO:0000256" key="3">
    <source>
        <dbReference type="ARBA" id="ARBA00022676"/>
    </source>
</evidence>
<feature type="transmembrane region" description="Helical" evidence="8">
    <location>
        <begin position="333"/>
        <end position="353"/>
    </location>
</feature>
<evidence type="ECO:0000256" key="7">
    <source>
        <dbReference type="ARBA" id="ARBA00023136"/>
    </source>
</evidence>
<feature type="transmembrane region" description="Helical" evidence="8">
    <location>
        <begin position="386"/>
        <end position="403"/>
    </location>
</feature>
<feature type="domain" description="Glycosyltransferase RgtA/B/C/D-like" evidence="9">
    <location>
        <begin position="90"/>
        <end position="258"/>
    </location>
</feature>
<reference evidence="10" key="2">
    <citation type="submission" date="2022-10" db="EMBL/GenBank/DDBJ databases">
        <authorList>
            <person name="Trinh H.N."/>
        </authorList>
    </citation>
    <scope>NUCLEOTIDE SEQUENCE</scope>
    <source>
        <strain evidence="10">RN2-1</strain>
    </source>
</reference>
<feature type="transmembrane region" description="Helical" evidence="8">
    <location>
        <begin position="304"/>
        <end position="324"/>
    </location>
</feature>
<dbReference type="InterPro" id="IPR038731">
    <property type="entry name" value="RgtA/B/C-like"/>
</dbReference>
<feature type="transmembrane region" description="Helical" evidence="8">
    <location>
        <begin position="197"/>
        <end position="230"/>
    </location>
</feature>
<evidence type="ECO:0000256" key="6">
    <source>
        <dbReference type="ARBA" id="ARBA00022989"/>
    </source>
</evidence>
<protein>
    <submittedName>
        <fullName evidence="10">Glycosyltransferase family 39 protein</fullName>
        <ecNumber evidence="10">2.4.-.-</ecNumber>
    </submittedName>
</protein>
<organism evidence="10 11">
    <name type="scientific">Limobrevibacterium gyesilva</name>
    <dbReference type="NCBI Taxonomy" id="2991712"/>
    <lineage>
        <taxon>Bacteria</taxon>
        <taxon>Pseudomonadati</taxon>
        <taxon>Pseudomonadota</taxon>
        <taxon>Alphaproteobacteria</taxon>
        <taxon>Acetobacterales</taxon>
        <taxon>Acetobacteraceae</taxon>
        <taxon>Limobrevibacterium</taxon>
    </lineage>
</organism>
<keyword evidence="7 8" id="KW-0472">Membrane</keyword>
<dbReference type="PANTHER" id="PTHR33908">
    <property type="entry name" value="MANNOSYLTRANSFERASE YKCB-RELATED"/>
    <property type="match status" value="1"/>
</dbReference>
<comment type="subcellular location">
    <subcellularLocation>
        <location evidence="1">Cell membrane</location>
        <topology evidence="1">Multi-pass membrane protein</topology>
    </subcellularLocation>
</comment>
<dbReference type="AlphaFoldDB" id="A0AA42CIF5"/>
<sequence>MRTWTHPLQARPTAAPAAPAIAWYAVPVAQTRPALTTHGHALLALTLLASILRLHDIALDGFWNNELFSMYWIRNPIHYLVTKGMLIETNPPLHYILLKLWTAVFGADEVGARSLSALASIGCVPLIYALGRTLGGPAVGLVAAGLLALSPVQIYFAHEARCYALLPVFVMLALLGVCRFLDEPAPADRAAHRWRGLVLYGAGAVALLYTHATAPFVIAALGATVLFALIDMKAPAAQIRRFLLANLVVAVLAAPVLVAMALQARSPNIAWMPPFGLDTLLIVARYLMVGPMQRADLGDSGSRILLWTEIVLAAATAIVLFALARGTIRDRRAFALVLVFPALFLLAATAVSLARPILIPRIGIWLSVPASLAAAFILTGHARRKLRLLAGGLMAACIGIGLVNNSLAPAEHKPDWRALLRDNPADAADGPLLVAGRYVGPLGIAFYSGDAVHRPLRHWVPAPDETPTAADLLSRAASGAEPITTQQIVATIRAGRHLRLFLSDTDMVLNEQALSGLPEFATTDRQIYPGLVVLSW</sequence>
<feature type="transmembrane region" description="Helical" evidence="8">
    <location>
        <begin position="242"/>
        <end position="262"/>
    </location>
</feature>
<evidence type="ECO:0000259" key="9">
    <source>
        <dbReference type="Pfam" id="PF13231"/>
    </source>
</evidence>
<comment type="caution">
    <text evidence="10">The sequence shown here is derived from an EMBL/GenBank/DDBJ whole genome shotgun (WGS) entry which is preliminary data.</text>
</comment>
<keyword evidence="3 10" id="KW-0328">Glycosyltransferase</keyword>
<evidence type="ECO:0000256" key="1">
    <source>
        <dbReference type="ARBA" id="ARBA00004651"/>
    </source>
</evidence>
<proteinExistence type="predicted"/>
<feature type="transmembrane region" description="Helical" evidence="8">
    <location>
        <begin position="163"/>
        <end position="181"/>
    </location>
</feature>
<accession>A0AA42CIF5</accession>
<evidence type="ECO:0000313" key="10">
    <source>
        <dbReference type="EMBL" id="MCW3475835.1"/>
    </source>
</evidence>
<keyword evidence="11" id="KW-1185">Reference proteome</keyword>